<dbReference type="InterPro" id="IPR002075">
    <property type="entry name" value="NTF2_dom"/>
</dbReference>
<dbReference type="GO" id="GO:0005634">
    <property type="term" value="C:nucleus"/>
    <property type="evidence" value="ECO:0007669"/>
    <property type="project" value="UniProtKB-SubCell"/>
</dbReference>
<evidence type="ECO:0000256" key="2">
    <source>
        <dbReference type="SAM" id="Phobius"/>
    </source>
</evidence>
<comment type="caution">
    <text evidence="4">The sequence shown here is derived from an EMBL/GenBank/DDBJ whole genome shotgun (WGS) entry which is preliminary data.</text>
</comment>
<keyword evidence="1" id="KW-0653">Protein transport</keyword>
<evidence type="ECO:0000256" key="1">
    <source>
        <dbReference type="RuleBase" id="RU369002"/>
    </source>
</evidence>
<dbReference type="GO" id="GO:0005737">
    <property type="term" value="C:cytoplasm"/>
    <property type="evidence" value="ECO:0007669"/>
    <property type="project" value="UniProtKB-SubCell"/>
</dbReference>
<evidence type="ECO:0000313" key="4">
    <source>
        <dbReference type="EMBL" id="PRQ39875.1"/>
    </source>
</evidence>
<comment type="subcellular location">
    <subcellularLocation>
        <location evidence="1">Cytoplasm</location>
    </subcellularLocation>
    <subcellularLocation>
        <location evidence="1">Nucleus</location>
    </subcellularLocation>
</comment>
<dbReference type="InterPro" id="IPR018222">
    <property type="entry name" value="Nuclear_transport_factor_2_euk"/>
</dbReference>
<dbReference type="Pfam" id="PF02136">
    <property type="entry name" value="NTF2"/>
    <property type="match status" value="1"/>
</dbReference>
<proteinExistence type="predicted"/>
<gene>
    <name evidence="4" type="ORF">RchiOBHm_Chr4g0429981</name>
</gene>
<evidence type="ECO:0000313" key="5">
    <source>
        <dbReference type="Proteomes" id="UP000238479"/>
    </source>
</evidence>
<sequence length="108" mass="12081">MLTFEGEEIQGSQKIAAKLTGLRFQQCWHHISTIDCQPSAGDGMLVFVSGALQLPGEQPPLKFSQVRTLFSFWLLTHSSLIVVLFCLFSVLFCPLDSKILSICIFNFI</sequence>
<dbReference type="InterPro" id="IPR045875">
    <property type="entry name" value="NTF2"/>
</dbReference>
<keyword evidence="5" id="KW-1185">Reference proteome</keyword>
<keyword evidence="1" id="KW-0539">Nucleus</keyword>
<keyword evidence="2" id="KW-0812">Transmembrane</keyword>
<keyword evidence="2" id="KW-1133">Transmembrane helix</keyword>
<dbReference type="EMBL" id="PDCK01000042">
    <property type="protein sequence ID" value="PRQ39875.1"/>
    <property type="molecule type" value="Genomic_DNA"/>
</dbReference>
<dbReference type="STRING" id="74649.A0A2P6R0A8"/>
<dbReference type="Proteomes" id="UP000238479">
    <property type="component" value="Chromosome 4"/>
</dbReference>
<feature type="domain" description="NTF2" evidence="3">
    <location>
        <begin position="1"/>
        <end position="90"/>
    </location>
</feature>
<dbReference type="PANTHER" id="PTHR12612">
    <property type="entry name" value="NUCLEAR TRANSPORT FACTOR 2"/>
    <property type="match status" value="1"/>
</dbReference>
<dbReference type="SUPFAM" id="SSF54427">
    <property type="entry name" value="NTF2-like"/>
    <property type="match status" value="1"/>
</dbReference>
<dbReference type="Gene3D" id="3.10.450.50">
    <property type="match status" value="1"/>
</dbReference>
<dbReference type="GO" id="GO:0015031">
    <property type="term" value="P:protein transport"/>
    <property type="evidence" value="ECO:0007669"/>
    <property type="project" value="UniProtKB-KW"/>
</dbReference>
<dbReference type="GO" id="GO:0051028">
    <property type="term" value="P:mRNA transport"/>
    <property type="evidence" value="ECO:0007669"/>
    <property type="project" value="UniProtKB-UniRule"/>
</dbReference>
<organism evidence="4 5">
    <name type="scientific">Rosa chinensis</name>
    <name type="common">China rose</name>
    <dbReference type="NCBI Taxonomy" id="74649"/>
    <lineage>
        <taxon>Eukaryota</taxon>
        <taxon>Viridiplantae</taxon>
        <taxon>Streptophyta</taxon>
        <taxon>Embryophyta</taxon>
        <taxon>Tracheophyta</taxon>
        <taxon>Spermatophyta</taxon>
        <taxon>Magnoliopsida</taxon>
        <taxon>eudicotyledons</taxon>
        <taxon>Gunneridae</taxon>
        <taxon>Pentapetalae</taxon>
        <taxon>rosids</taxon>
        <taxon>fabids</taxon>
        <taxon>Rosales</taxon>
        <taxon>Rosaceae</taxon>
        <taxon>Rosoideae</taxon>
        <taxon>Rosoideae incertae sedis</taxon>
        <taxon>Rosa</taxon>
    </lineage>
</organism>
<protein>
    <submittedName>
        <fullName evidence="4">Putative NTF2-like domain-containing protein</fullName>
    </submittedName>
</protein>
<reference evidence="4 5" key="1">
    <citation type="journal article" date="2018" name="Nat. Genet.">
        <title>The Rosa genome provides new insights in the design of modern roses.</title>
        <authorList>
            <person name="Bendahmane M."/>
        </authorList>
    </citation>
    <scope>NUCLEOTIDE SEQUENCE [LARGE SCALE GENOMIC DNA]</scope>
    <source>
        <strain evidence="5">cv. Old Blush</strain>
    </source>
</reference>
<dbReference type="AlphaFoldDB" id="A0A2P6R0A8"/>
<dbReference type="PROSITE" id="PS50177">
    <property type="entry name" value="NTF2_DOMAIN"/>
    <property type="match status" value="1"/>
</dbReference>
<dbReference type="Gramene" id="PRQ39875">
    <property type="protein sequence ID" value="PRQ39875"/>
    <property type="gene ID" value="RchiOBHm_Chr4g0429981"/>
</dbReference>
<keyword evidence="2" id="KW-0472">Membrane</keyword>
<dbReference type="InterPro" id="IPR032710">
    <property type="entry name" value="NTF2-like_dom_sf"/>
</dbReference>
<name>A0A2P6R0A8_ROSCH</name>
<evidence type="ECO:0000259" key="3">
    <source>
        <dbReference type="PROSITE" id="PS50177"/>
    </source>
</evidence>
<keyword evidence="1" id="KW-0813">Transport</keyword>
<accession>A0A2P6R0A8</accession>
<dbReference type="GO" id="GO:0006913">
    <property type="term" value="P:nucleocytoplasmic transport"/>
    <property type="evidence" value="ECO:0007669"/>
    <property type="project" value="UniProtKB-UniRule"/>
</dbReference>
<comment type="function">
    <text evidence="1">Has a role in nuclear-cytoplasmic transport of proteins and mRNAs.</text>
</comment>
<keyword evidence="1" id="KW-0963">Cytoplasm</keyword>
<feature type="transmembrane region" description="Helical" evidence="2">
    <location>
        <begin position="70"/>
        <end position="92"/>
    </location>
</feature>